<accession>A0A8C4TJC7</accession>
<dbReference type="GeneTree" id="ENSGT00940000155133"/>
<dbReference type="Proteomes" id="UP000694620">
    <property type="component" value="Chromosome 2"/>
</dbReference>
<dbReference type="PANTHER" id="PTHR46900:SF4">
    <property type="entry name" value="FERM AND PDZ DOMAIN CONTAINING 2"/>
    <property type="match status" value="1"/>
</dbReference>
<dbReference type="InterPro" id="IPR011019">
    <property type="entry name" value="KIND_dom"/>
</dbReference>
<reference evidence="3" key="2">
    <citation type="submission" date="2025-08" db="UniProtKB">
        <authorList>
            <consortium name="Ensembl"/>
        </authorList>
    </citation>
    <scope>IDENTIFICATION</scope>
</reference>
<dbReference type="PANTHER" id="PTHR46900">
    <property type="entry name" value="TYROSINE-PROTEIN PHOSPHATASE NON-RECEPTOR TYPE 13"/>
    <property type="match status" value="1"/>
</dbReference>
<evidence type="ECO:0000259" key="2">
    <source>
        <dbReference type="PROSITE" id="PS51377"/>
    </source>
</evidence>
<dbReference type="SMART" id="SM00750">
    <property type="entry name" value="KIND"/>
    <property type="match status" value="1"/>
</dbReference>
<dbReference type="Pfam" id="PF16474">
    <property type="entry name" value="KIND"/>
    <property type="match status" value="1"/>
</dbReference>
<protein>
    <recommendedName>
        <fullName evidence="2">KIND domain-containing protein</fullName>
    </recommendedName>
</protein>
<dbReference type="InterPro" id="IPR052074">
    <property type="entry name" value="NonRcpt_TyrProt_Phosphatase"/>
</dbReference>
<keyword evidence="4" id="KW-1185">Reference proteome</keyword>
<reference evidence="3" key="1">
    <citation type="submission" date="2021-06" db="EMBL/GenBank/DDBJ databases">
        <authorList>
            <consortium name="Wellcome Sanger Institute Data Sharing"/>
        </authorList>
    </citation>
    <scope>NUCLEOTIDE SEQUENCE [LARGE SCALE GENOMIC DNA]</scope>
</reference>
<evidence type="ECO:0000256" key="1">
    <source>
        <dbReference type="ARBA" id="ARBA00022737"/>
    </source>
</evidence>
<sequence length="198" mass="22150">MNAHRRTPTGQLLNTPRMNPTFVTLADILEVRGRPLNESDIWLLLLYTTESFLNASNKDHLNISNISPGTLLLSASGQLGFKHNSTDQEICTFVAPEILQGEGSSAQLAIEKMLVYSLGMTFYWSADYKVPQNEPIQLSDHLNCLLLSMCEDMAHRRPDLIAIQETCEAHVRSAEMSHPTSVIKQLVEEALQSKVRSK</sequence>
<name>A0A8C4TJC7_ERPCA</name>
<keyword evidence="1" id="KW-0677">Repeat</keyword>
<dbReference type="AlphaFoldDB" id="A0A8C4TJC7"/>
<dbReference type="PROSITE" id="PS51377">
    <property type="entry name" value="KIND"/>
    <property type="match status" value="1"/>
</dbReference>
<organism evidence="3 4">
    <name type="scientific">Erpetoichthys calabaricus</name>
    <name type="common">Rope fish</name>
    <name type="synonym">Calamoichthys calabaricus</name>
    <dbReference type="NCBI Taxonomy" id="27687"/>
    <lineage>
        <taxon>Eukaryota</taxon>
        <taxon>Metazoa</taxon>
        <taxon>Chordata</taxon>
        <taxon>Craniata</taxon>
        <taxon>Vertebrata</taxon>
        <taxon>Euteleostomi</taxon>
        <taxon>Actinopterygii</taxon>
        <taxon>Polypteriformes</taxon>
        <taxon>Polypteridae</taxon>
        <taxon>Erpetoichthys</taxon>
    </lineage>
</organism>
<evidence type="ECO:0000313" key="3">
    <source>
        <dbReference type="Ensembl" id="ENSECRP00000033304.1"/>
    </source>
</evidence>
<evidence type="ECO:0000313" key="4">
    <source>
        <dbReference type="Proteomes" id="UP000694620"/>
    </source>
</evidence>
<feature type="domain" description="KIND" evidence="2">
    <location>
        <begin position="23"/>
        <end position="198"/>
    </location>
</feature>
<proteinExistence type="predicted"/>
<dbReference type="Ensembl" id="ENSECRT00000034032.1">
    <property type="protein sequence ID" value="ENSECRP00000033304.1"/>
    <property type="gene ID" value="ENSECRG00000022543.1"/>
</dbReference>
<dbReference type="Gene3D" id="1.10.510.10">
    <property type="entry name" value="Transferase(Phosphotransferase) domain 1"/>
    <property type="match status" value="1"/>
</dbReference>
<reference evidence="3" key="3">
    <citation type="submission" date="2025-09" db="UniProtKB">
        <authorList>
            <consortium name="Ensembl"/>
        </authorList>
    </citation>
    <scope>IDENTIFICATION</scope>
</reference>